<keyword evidence="4" id="KW-1185">Reference proteome</keyword>
<proteinExistence type="predicted"/>
<evidence type="ECO:0000313" key="3">
    <source>
        <dbReference type="EMBL" id="ORZ07166.1"/>
    </source>
</evidence>
<dbReference type="EMBL" id="MCGE01000036">
    <property type="protein sequence ID" value="ORZ07166.1"/>
    <property type="molecule type" value="Genomic_DNA"/>
</dbReference>
<reference evidence="3 4" key="1">
    <citation type="submission" date="2016-07" db="EMBL/GenBank/DDBJ databases">
        <title>Pervasive Adenine N6-methylation of Active Genes in Fungi.</title>
        <authorList>
            <consortium name="DOE Joint Genome Institute"/>
            <person name="Mondo S.J."/>
            <person name="Dannebaum R.O."/>
            <person name="Kuo R.C."/>
            <person name="Labutti K."/>
            <person name="Haridas S."/>
            <person name="Kuo A."/>
            <person name="Salamov A."/>
            <person name="Ahrendt S.R."/>
            <person name="Lipzen A."/>
            <person name="Sullivan W."/>
            <person name="Andreopoulos W.B."/>
            <person name="Clum A."/>
            <person name="Lindquist E."/>
            <person name="Daum C."/>
            <person name="Ramamoorthy G.K."/>
            <person name="Gryganskyi A."/>
            <person name="Culley D."/>
            <person name="Magnuson J.K."/>
            <person name="James T.Y."/>
            <person name="O'Malley M.A."/>
            <person name="Stajich J.E."/>
            <person name="Spatafora J.W."/>
            <person name="Visel A."/>
            <person name="Grigoriev I.V."/>
        </authorList>
    </citation>
    <scope>NUCLEOTIDE SEQUENCE [LARGE SCALE GENOMIC DNA]</scope>
    <source>
        <strain evidence="3 4">NRRL 1336</strain>
    </source>
</reference>
<comment type="caution">
    <text evidence="3">The sequence shown here is derived from an EMBL/GenBank/DDBJ whole genome shotgun (WGS) entry which is preliminary data.</text>
</comment>
<sequence length="115" mass="12075">MVLKSSILACVLAGVVITHALPMSGNKITIDERDKKLLPTALPAAAILSFDQQFVGCLINTLYNPPKDQNDRLKYGDLINGCRTGRPKERLPGDNGSDLGSATQGVTSAVGALGP</sequence>
<keyword evidence="2" id="KW-0732">Signal</keyword>
<feature type="chain" id="PRO_5013140681" evidence="2">
    <location>
        <begin position="21"/>
        <end position="115"/>
    </location>
</feature>
<evidence type="ECO:0000256" key="1">
    <source>
        <dbReference type="SAM" id="MobiDB-lite"/>
    </source>
</evidence>
<name>A0A1X2I1I8_9FUNG</name>
<feature type="compositionally biased region" description="Polar residues" evidence="1">
    <location>
        <begin position="98"/>
        <end position="107"/>
    </location>
</feature>
<accession>A0A1X2I1I8</accession>
<dbReference type="Proteomes" id="UP000193560">
    <property type="component" value="Unassembled WGS sequence"/>
</dbReference>
<protein>
    <submittedName>
        <fullName evidence="3">Uncharacterized protein</fullName>
    </submittedName>
</protein>
<gene>
    <name evidence="3" type="ORF">BCR42DRAFT_397455</name>
</gene>
<evidence type="ECO:0000313" key="4">
    <source>
        <dbReference type="Proteomes" id="UP000193560"/>
    </source>
</evidence>
<evidence type="ECO:0000256" key="2">
    <source>
        <dbReference type="SAM" id="SignalP"/>
    </source>
</evidence>
<dbReference type="AlphaFoldDB" id="A0A1X2I1I8"/>
<feature type="region of interest" description="Disordered" evidence="1">
    <location>
        <begin position="84"/>
        <end position="115"/>
    </location>
</feature>
<organism evidence="3 4">
    <name type="scientific">Absidia repens</name>
    <dbReference type="NCBI Taxonomy" id="90262"/>
    <lineage>
        <taxon>Eukaryota</taxon>
        <taxon>Fungi</taxon>
        <taxon>Fungi incertae sedis</taxon>
        <taxon>Mucoromycota</taxon>
        <taxon>Mucoromycotina</taxon>
        <taxon>Mucoromycetes</taxon>
        <taxon>Mucorales</taxon>
        <taxon>Cunninghamellaceae</taxon>
        <taxon>Absidia</taxon>
    </lineage>
</organism>
<feature type="signal peptide" evidence="2">
    <location>
        <begin position="1"/>
        <end position="20"/>
    </location>
</feature>